<evidence type="ECO:0000313" key="4">
    <source>
        <dbReference type="Proteomes" id="UP000242525"/>
    </source>
</evidence>
<feature type="compositionally biased region" description="Polar residues" evidence="2">
    <location>
        <begin position="281"/>
        <end position="291"/>
    </location>
</feature>
<dbReference type="Proteomes" id="UP000242525">
    <property type="component" value="Unassembled WGS sequence"/>
</dbReference>
<feature type="compositionally biased region" description="Polar residues" evidence="2">
    <location>
        <begin position="224"/>
        <end position="240"/>
    </location>
</feature>
<dbReference type="PANTHER" id="PTHR15141">
    <property type="entry name" value="TRANSCRIPTION ELONGATION FACTOR B POLYPEPTIDE 3"/>
    <property type="match status" value="1"/>
</dbReference>
<dbReference type="EMBL" id="CCBN010000002">
    <property type="protein sequence ID" value="CDO52114.1"/>
    <property type="molecule type" value="Genomic_DNA"/>
</dbReference>
<evidence type="ECO:0008006" key="5">
    <source>
        <dbReference type="Google" id="ProtNLM"/>
    </source>
</evidence>
<dbReference type="GO" id="GO:0070449">
    <property type="term" value="C:elongin complex"/>
    <property type="evidence" value="ECO:0007669"/>
    <property type="project" value="InterPro"/>
</dbReference>
<feature type="coiled-coil region" evidence="1">
    <location>
        <begin position="127"/>
        <end position="154"/>
    </location>
</feature>
<dbReference type="Pfam" id="PF06881">
    <property type="entry name" value="Elongin_A"/>
    <property type="match status" value="1"/>
</dbReference>
<gene>
    <name evidence="3" type="ORF">BN980_GECA02s06038g</name>
</gene>
<dbReference type="GO" id="GO:0006368">
    <property type="term" value="P:transcription elongation by RNA polymerase II"/>
    <property type="evidence" value="ECO:0007669"/>
    <property type="project" value="InterPro"/>
</dbReference>
<feature type="compositionally biased region" description="Polar residues" evidence="2">
    <location>
        <begin position="334"/>
        <end position="355"/>
    </location>
</feature>
<protein>
    <recommendedName>
        <fullName evidence="5">Elongin-A</fullName>
    </recommendedName>
</protein>
<evidence type="ECO:0000313" key="3">
    <source>
        <dbReference type="EMBL" id="CDO52114.1"/>
    </source>
</evidence>
<keyword evidence="1" id="KW-0175">Coiled coil</keyword>
<dbReference type="Gene3D" id="6.10.250.3180">
    <property type="match status" value="1"/>
</dbReference>
<dbReference type="PANTHER" id="PTHR15141:SF76">
    <property type="entry name" value="TRANSCRIPTION ELONGATION FACTOR B POLYPEPTIDE 3"/>
    <property type="match status" value="1"/>
</dbReference>
<evidence type="ECO:0000256" key="2">
    <source>
        <dbReference type="SAM" id="MobiDB-lite"/>
    </source>
</evidence>
<feature type="region of interest" description="Disordered" evidence="2">
    <location>
        <begin position="89"/>
        <end position="108"/>
    </location>
</feature>
<proteinExistence type="predicted"/>
<dbReference type="STRING" id="1173061.A0A0J9X3Z9"/>
<feature type="region of interest" description="Disordered" evidence="2">
    <location>
        <begin position="317"/>
        <end position="377"/>
    </location>
</feature>
<keyword evidence="4" id="KW-1185">Reference proteome</keyword>
<feature type="compositionally biased region" description="Polar residues" evidence="2">
    <location>
        <begin position="263"/>
        <end position="274"/>
    </location>
</feature>
<dbReference type="OrthoDB" id="21513at2759"/>
<dbReference type="AlphaFoldDB" id="A0A0J9X3Z9"/>
<dbReference type="InterPro" id="IPR051870">
    <property type="entry name" value="Elongin-A_domain"/>
</dbReference>
<comment type="caution">
    <text evidence="3">The sequence shown here is derived from an EMBL/GenBank/DDBJ whole genome shotgun (WGS) entry which is preliminary data.</text>
</comment>
<organism evidence="3 4">
    <name type="scientific">Geotrichum candidum</name>
    <name type="common">Oospora lactis</name>
    <name type="synonym">Dipodascus geotrichum</name>
    <dbReference type="NCBI Taxonomy" id="1173061"/>
    <lineage>
        <taxon>Eukaryota</taxon>
        <taxon>Fungi</taxon>
        <taxon>Dikarya</taxon>
        <taxon>Ascomycota</taxon>
        <taxon>Saccharomycotina</taxon>
        <taxon>Dipodascomycetes</taxon>
        <taxon>Dipodascales</taxon>
        <taxon>Dipodascaceae</taxon>
        <taxon>Geotrichum</taxon>
    </lineage>
</organism>
<feature type="region of interest" description="Disordered" evidence="2">
    <location>
        <begin position="217"/>
        <end position="292"/>
    </location>
</feature>
<reference evidence="3" key="1">
    <citation type="submission" date="2014-03" db="EMBL/GenBank/DDBJ databases">
        <authorList>
            <person name="Casaregola S."/>
        </authorList>
    </citation>
    <scope>NUCLEOTIDE SEQUENCE [LARGE SCALE GENOMIC DNA]</scope>
    <source>
        <strain evidence="3">CLIB 918</strain>
    </source>
</reference>
<name>A0A0J9X3Z9_GEOCN</name>
<dbReference type="InterPro" id="IPR010684">
    <property type="entry name" value="RNA_pol_II_trans_fac_SIII_A"/>
</dbReference>
<sequence length="377" mass="42316">MSSPRIGAESLVQSSINVCLRYAQTITDVGGTPYDLVRPILRKVKPEQLLQIEENSPQIALRSQEIWRYLITRDFQDKGVEAIEKATSRALKRKQGSSDNSDDKTTENNNLDINFRKIYRKLEATRKANLDMASDRLRANIAKMNQDKDNWKITQLNTDPQSVRSNALRKLAPSAPIGSRMLHKTIKHTLDHGPSIFSPRNVQFVAKHNLQLNNRVIRPPRGTTDFSRPYNTPSSSNPYTNMLKRKTTSPITSSPSYKRVPTIMTTKSSTTQKLFSIKPPTLSTHPSSFPASTDIRYKATSTKVNSPKPANSVKSAIFKIEKPTNSAPEDRSQNEVSAEASHSQQSTSASDQTPSTSPPRKIFIRQRKAPSVFITKR</sequence>
<evidence type="ECO:0000256" key="1">
    <source>
        <dbReference type="SAM" id="Coils"/>
    </source>
</evidence>
<accession>A0A0J9X3Z9</accession>